<comment type="activity regulation">
    <text evidence="9">Na(+) is not transported, but it plays an essential structural role and its presence is essential for fluoride channel function.</text>
</comment>
<feature type="binding site" evidence="9">
    <location>
        <position position="75"/>
    </location>
    <ligand>
        <name>Na(+)</name>
        <dbReference type="ChEBI" id="CHEBI:29101"/>
        <note>structural</note>
    </ligand>
</feature>
<keyword evidence="3 9" id="KW-0812">Transmembrane</keyword>
<organism evidence="10">
    <name type="scientific">Eiseniibacteriota bacterium</name>
    <dbReference type="NCBI Taxonomy" id="2212470"/>
    <lineage>
        <taxon>Bacteria</taxon>
        <taxon>Candidatus Eiseniibacteriota</taxon>
    </lineage>
</organism>
<name>A0A832ML92_UNCEI</name>
<dbReference type="GO" id="GO:0005886">
    <property type="term" value="C:plasma membrane"/>
    <property type="evidence" value="ECO:0007669"/>
    <property type="project" value="UniProtKB-SubCell"/>
</dbReference>
<evidence type="ECO:0000256" key="2">
    <source>
        <dbReference type="ARBA" id="ARBA00022475"/>
    </source>
</evidence>
<proteinExistence type="inferred from homology"/>
<feature type="binding site" evidence="9">
    <location>
        <position position="78"/>
    </location>
    <ligand>
        <name>Na(+)</name>
        <dbReference type="ChEBI" id="CHEBI:29101"/>
        <note>structural</note>
    </ligand>
</feature>
<reference evidence="10" key="1">
    <citation type="journal article" date="2020" name="mSystems">
        <title>Genome- and Community-Level Interaction Insights into Carbon Utilization and Element Cycling Functions of Hydrothermarchaeota in Hydrothermal Sediment.</title>
        <authorList>
            <person name="Zhou Z."/>
            <person name="Liu Y."/>
            <person name="Xu W."/>
            <person name="Pan J."/>
            <person name="Luo Z.H."/>
            <person name="Li M."/>
        </authorList>
    </citation>
    <scope>NUCLEOTIDE SEQUENCE [LARGE SCALE GENOMIC DNA]</scope>
    <source>
        <strain evidence="10">SpSt-381</strain>
    </source>
</reference>
<keyword evidence="9" id="KW-0915">Sodium</keyword>
<protein>
    <recommendedName>
        <fullName evidence="9">Fluoride-specific ion channel FluC</fullName>
    </recommendedName>
</protein>
<feature type="transmembrane region" description="Helical" evidence="9">
    <location>
        <begin position="68"/>
        <end position="90"/>
    </location>
</feature>
<gene>
    <name evidence="9 10" type="primary">crcB</name>
    <name evidence="9" type="synonym">fluC</name>
    <name evidence="10" type="ORF">ENR23_14400</name>
</gene>
<keyword evidence="9" id="KW-0406">Ion transport</keyword>
<evidence type="ECO:0000256" key="4">
    <source>
        <dbReference type="ARBA" id="ARBA00022989"/>
    </source>
</evidence>
<dbReference type="PANTHER" id="PTHR28259">
    <property type="entry name" value="FLUORIDE EXPORT PROTEIN 1-RELATED"/>
    <property type="match status" value="1"/>
</dbReference>
<keyword evidence="4 9" id="KW-1133">Transmembrane helix</keyword>
<comment type="catalytic activity">
    <reaction evidence="8">
        <text>fluoride(in) = fluoride(out)</text>
        <dbReference type="Rhea" id="RHEA:76159"/>
        <dbReference type="ChEBI" id="CHEBI:17051"/>
    </reaction>
    <physiologicalReaction direction="left-to-right" evidence="8">
        <dbReference type="Rhea" id="RHEA:76160"/>
    </physiologicalReaction>
</comment>
<dbReference type="NCBIfam" id="TIGR00494">
    <property type="entry name" value="crcB"/>
    <property type="match status" value="1"/>
</dbReference>
<accession>A0A832ML92</accession>
<evidence type="ECO:0000256" key="6">
    <source>
        <dbReference type="ARBA" id="ARBA00023303"/>
    </source>
</evidence>
<keyword evidence="9" id="KW-0813">Transport</keyword>
<dbReference type="InterPro" id="IPR003691">
    <property type="entry name" value="FluC"/>
</dbReference>
<keyword evidence="2 9" id="KW-1003">Cell membrane</keyword>
<evidence type="ECO:0000256" key="9">
    <source>
        <dbReference type="HAMAP-Rule" id="MF_00454"/>
    </source>
</evidence>
<evidence type="ECO:0000256" key="7">
    <source>
        <dbReference type="ARBA" id="ARBA00035120"/>
    </source>
</evidence>
<dbReference type="GO" id="GO:0140114">
    <property type="term" value="P:cellular detoxification of fluoride"/>
    <property type="evidence" value="ECO:0007669"/>
    <property type="project" value="UniProtKB-UniRule"/>
</dbReference>
<keyword evidence="5 9" id="KW-0472">Membrane</keyword>
<dbReference type="PANTHER" id="PTHR28259:SF1">
    <property type="entry name" value="FLUORIDE EXPORT PROTEIN 1-RELATED"/>
    <property type="match status" value="1"/>
</dbReference>
<evidence type="ECO:0000313" key="10">
    <source>
        <dbReference type="EMBL" id="HGZ44570.1"/>
    </source>
</evidence>
<evidence type="ECO:0000256" key="5">
    <source>
        <dbReference type="ARBA" id="ARBA00023136"/>
    </source>
</evidence>
<evidence type="ECO:0000256" key="8">
    <source>
        <dbReference type="ARBA" id="ARBA00035585"/>
    </source>
</evidence>
<dbReference type="GO" id="GO:0062054">
    <property type="term" value="F:fluoride channel activity"/>
    <property type="evidence" value="ECO:0007669"/>
    <property type="project" value="UniProtKB-UniRule"/>
</dbReference>
<evidence type="ECO:0000256" key="1">
    <source>
        <dbReference type="ARBA" id="ARBA00004651"/>
    </source>
</evidence>
<dbReference type="EMBL" id="DSQF01000030">
    <property type="protein sequence ID" value="HGZ44570.1"/>
    <property type="molecule type" value="Genomic_DNA"/>
</dbReference>
<dbReference type="GO" id="GO:0046872">
    <property type="term" value="F:metal ion binding"/>
    <property type="evidence" value="ECO:0007669"/>
    <property type="project" value="UniProtKB-KW"/>
</dbReference>
<sequence length="124" mass="12131">MKEAALVALGGAVGSLLRWGLSGALQRAGGGTFPWGTFAVNAAGSLAVGFVATFALERALVPPAMRVFLVPGLLGGFTTFSALSFEALALLRDGQWPAAAGYALGSLAAGIAAAGAGAALAARV</sequence>
<comment type="similarity">
    <text evidence="7 9">Belongs to the fluoride channel Fluc/FEX (TC 1.A.43) family.</text>
</comment>
<dbReference type="HAMAP" id="MF_00454">
    <property type="entry name" value="FluC"/>
    <property type="match status" value="1"/>
</dbReference>
<feature type="transmembrane region" description="Helical" evidence="9">
    <location>
        <begin position="102"/>
        <end position="122"/>
    </location>
</feature>
<dbReference type="Pfam" id="PF02537">
    <property type="entry name" value="CRCB"/>
    <property type="match status" value="1"/>
</dbReference>
<dbReference type="AlphaFoldDB" id="A0A832ML92"/>
<keyword evidence="9" id="KW-0479">Metal-binding</keyword>
<keyword evidence="6 9" id="KW-0407">Ion channel</keyword>
<comment type="caution">
    <text evidence="10">The sequence shown here is derived from an EMBL/GenBank/DDBJ whole genome shotgun (WGS) entry which is preliminary data.</text>
</comment>
<feature type="transmembrane region" description="Helical" evidence="9">
    <location>
        <begin position="38"/>
        <end position="56"/>
    </location>
</feature>
<evidence type="ECO:0000256" key="3">
    <source>
        <dbReference type="ARBA" id="ARBA00022692"/>
    </source>
</evidence>
<comment type="subcellular location">
    <subcellularLocation>
        <location evidence="1 9">Cell membrane</location>
        <topology evidence="1 9">Multi-pass membrane protein</topology>
    </subcellularLocation>
</comment>
<comment type="function">
    <text evidence="9">Fluoride-specific ion channel. Important for reducing fluoride concentration in the cell, thus reducing its toxicity.</text>
</comment>